<reference evidence="3 4" key="2">
    <citation type="submission" date="2018-11" db="EMBL/GenBank/DDBJ databases">
        <authorList>
            <consortium name="Pathogen Informatics"/>
        </authorList>
    </citation>
    <scope>NUCLEOTIDE SEQUENCE [LARGE SCALE GENOMIC DNA]</scope>
</reference>
<evidence type="ECO:0000259" key="2">
    <source>
        <dbReference type="SMART" id="SM00305"/>
    </source>
</evidence>
<feature type="domain" description="Hint" evidence="2">
    <location>
        <begin position="94"/>
        <end position="138"/>
    </location>
</feature>
<sequence>MDAVCISLPSYLTQKVAYTTLVTWGHRIPSQLAEFVNISLEDGTSLKLTRKHFIYKTHCSDGNDIANAASLMEEAVYAEEVNEGDCVYKLSKNREALHRSKVVSVSSVLERGIYAPMTATGDIIVNGVLASCYNMIVYIVNEVSKWIFGVNEQSDSLGNCLGNLKTEIWWLNEDVASSKFPIIPTGMFAVVTKGAALQVDLPLHMGVIAEIINSALPPST</sequence>
<dbReference type="InterPro" id="IPR003586">
    <property type="entry name" value="Hint_dom_C"/>
</dbReference>
<keyword evidence="1" id="KW-0217">Developmental protein</keyword>
<dbReference type="InterPro" id="IPR001767">
    <property type="entry name" value="Hedgehog_Hint"/>
</dbReference>
<protein>
    <submittedName>
        <fullName evidence="5">HintC domain-containing protein</fullName>
    </submittedName>
</protein>
<dbReference type="PANTHER" id="PTHR46706">
    <property type="entry name" value="PROTEIN QUA-1-RELATED"/>
    <property type="match status" value="1"/>
</dbReference>
<keyword evidence="4" id="KW-1185">Reference proteome</keyword>
<proteinExistence type="predicted"/>
<dbReference type="Gene3D" id="2.170.16.10">
    <property type="entry name" value="Hedgehog/Intein (Hint) domain"/>
    <property type="match status" value="1"/>
</dbReference>
<dbReference type="PANTHER" id="PTHR46706:SF12">
    <property type="entry name" value="PROTEIN QUA-1-RELATED"/>
    <property type="match status" value="1"/>
</dbReference>
<dbReference type="InterPro" id="IPR052140">
    <property type="entry name" value="Dev_Signal_Hedgehog-like"/>
</dbReference>
<dbReference type="WBParaSite" id="TCNE_0000587701-mRNA-1">
    <property type="protein sequence ID" value="TCNE_0000587701-mRNA-1"/>
    <property type="gene ID" value="TCNE_0000587701"/>
</dbReference>
<dbReference type="SUPFAM" id="SSF51294">
    <property type="entry name" value="Hedgehog/intein (Hint) domain"/>
    <property type="match status" value="1"/>
</dbReference>
<dbReference type="SMART" id="SM00305">
    <property type="entry name" value="HintC"/>
    <property type="match status" value="1"/>
</dbReference>
<dbReference type="Pfam" id="PF01079">
    <property type="entry name" value="Hint"/>
    <property type="match status" value="1"/>
</dbReference>
<evidence type="ECO:0000313" key="5">
    <source>
        <dbReference type="WBParaSite" id="TCNE_0000587701-mRNA-1"/>
    </source>
</evidence>
<reference evidence="5" key="1">
    <citation type="submission" date="2016-06" db="UniProtKB">
        <authorList>
            <consortium name="WormBaseParasite"/>
        </authorList>
    </citation>
    <scope>IDENTIFICATION</scope>
</reference>
<evidence type="ECO:0000256" key="1">
    <source>
        <dbReference type="ARBA" id="ARBA00022473"/>
    </source>
</evidence>
<name>A0A183UBK7_TOXCA</name>
<dbReference type="CDD" id="cd00081">
    <property type="entry name" value="Hint"/>
    <property type="match status" value="1"/>
</dbReference>
<evidence type="ECO:0000313" key="4">
    <source>
        <dbReference type="Proteomes" id="UP000050794"/>
    </source>
</evidence>
<dbReference type="AlphaFoldDB" id="A0A183UBK7"/>
<accession>A0A183UBK7</accession>
<dbReference type="Proteomes" id="UP000050794">
    <property type="component" value="Unassembled WGS sequence"/>
</dbReference>
<gene>
    <name evidence="3" type="ORF">TCNE_LOCUS5877</name>
</gene>
<dbReference type="EMBL" id="UYWY01019404">
    <property type="protein sequence ID" value="VDM37123.1"/>
    <property type="molecule type" value="Genomic_DNA"/>
</dbReference>
<dbReference type="GO" id="GO:0016540">
    <property type="term" value="P:protein autoprocessing"/>
    <property type="evidence" value="ECO:0007669"/>
    <property type="project" value="InterPro"/>
</dbReference>
<dbReference type="InterPro" id="IPR036844">
    <property type="entry name" value="Hint_dom_sf"/>
</dbReference>
<organism evidence="4 5">
    <name type="scientific">Toxocara canis</name>
    <name type="common">Canine roundworm</name>
    <dbReference type="NCBI Taxonomy" id="6265"/>
    <lineage>
        <taxon>Eukaryota</taxon>
        <taxon>Metazoa</taxon>
        <taxon>Ecdysozoa</taxon>
        <taxon>Nematoda</taxon>
        <taxon>Chromadorea</taxon>
        <taxon>Rhabditida</taxon>
        <taxon>Spirurina</taxon>
        <taxon>Ascaridomorpha</taxon>
        <taxon>Ascaridoidea</taxon>
        <taxon>Toxocaridae</taxon>
        <taxon>Toxocara</taxon>
    </lineage>
</organism>
<evidence type="ECO:0000313" key="3">
    <source>
        <dbReference type="EMBL" id="VDM37123.1"/>
    </source>
</evidence>